<name>A0A828Z785_9LEPT</name>
<dbReference type="Proteomes" id="UP000001338">
    <property type="component" value="Unassembled WGS sequence"/>
</dbReference>
<dbReference type="Gene3D" id="3.40.50.300">
    <property type="entry name" value="P-loop containing nucleotide triphosphate hydrolases"/>
    <property type="match status" value="1"/>
</dbReference>
<dbReference type="EMBL" id="AFLV02000013">
    <property type="protein sequence ID" value="EKR65823.1"/>
    <property type="molecule type" value="Genomic_DNA"/>
</dbReference>
<accession>A0A828Z785</accession>
<reference evidence="2 3" key="1">
    <citation type="submission" date="2012-10" db="EMBL/GenBank/DDBJ databases">
        <authorList>
            <person name="Harkins D.M."/>
            <person name="Durkin A.S."/>
            <person name="Brinkac L.M."/>
            <person name="Haft D.H."/>
            <person name="Selengut J.D."/>
            <person name="Sanka R."/>
            <person name="DePew J."/>
            <person name="Purushe J."/>
            <person name="Whelen A.C."/>
            <person name="Vinetz J.M."/>
            <person name="Sutton G.G."/>
            <person name="Nierman W.C."/>
            <person name="Fouts D.E."/>
        </authorList>
    </citation>
    <scope>NUCLEOTIDE SEQUENCE [LARGE SCALE GENOMIC DNA]</scope>
    <source>
        <strain evidence="2 3">2006001853</strain>
    </source>
</reference>
<protein>
    <submittedName>
        <fullName evidence="2">AAA domain protein</fullName>
    </submittedName>
</protein>
<dbReference type="InterPro" id="IPR027417">
    <property type="entry name" value="P-loop_NTPase"/>
</dbReference>
<evidence type="ECO:0000313" key="2">
    <source>
        <dbReference type="EMBL" id="EKR65823.1"/>
    </source>
</evidence>
<proteinExistence type="predicted"/>
<evidence type="ECO:0000313" key="3">
    <source>
        <dbReference type="Proteomes" id="UP000001338"/>
    </source>
</evidence>
<dbReference type="InterPro" id="IPR052026">
    <property type="entry name" value="ExeA_AAA_ATPase_DNA-bind"/>
</dbReference>
<dbReference type="AlphaFoldDB" id="A0A828Z785"/>
<dbReference type="PANTHER" id="PTHR35894">
    <property type="entry name" value="GENERAL SECRETION PATHWAY PROTEIN A-RELATED"/>
    <property type="match status" value="1"/>
</dbReference>
<organism evidence="2 3">
    <name type="scientific">Leptospira weilii str. 2006001853</name>
    <dbReference type="NCBI Taxonomy" id="1001589"/>
    <lineage>
        <taxon>Bacteria</taxon>
        <taxon>Pseudomonadati</taxon>
        <taxon>Spirochaetota</taxon>
        <taxon>Spirochaetia</taxon>
        <taxon>Leptospirales</taxon>
        <taxon>Leptospiraceae</taxon>
        <taxon>Leptospira</taxon>
    </lineage>
</organism>
<sequence length="321" mass="36630">MREETNNALEECEDVFVETKNAKRVLKFCKDVIKRNQWAVVTGKAGAGKSEIRKELLRQLRKSKSNIVLEVPVFHSVQPRSAAIMKEIIRAINPDVHVPGSIESKYRLLRSVLTDALDSGYKVVIVFEESHNLSHNMMRELKLIHEIEAMGKTHLFAMVMFLQATPRFGEIFRTREIGKRVLVEEMNLPTSEEAIEIAEKRFNLSFKDDSAKSDFLDTTGEYPASIKHLAQSLWLLPDFNGVVTRTTLTTLKAQAFKEALLEHKISNRMIQRFIKREIKEDLSVGFINESLNHKRNGSKADAVRDLASKLLNDAREEARAV</sequence>
<comment type="caution">
    <text evidence="2">The sequence shown here is derived from an EMBL/GenBank/DDBJ whole genome shotgun (WGS) entry which is preliminary data.</text>
</comment>
<dbReference type="SUPFAM" id="SSF52540">
    <property type="entry name" value="P-loop containing nucleoside triphosphate hydrolases"/>
    <property type="match status" value="1"/>
</dbReference>
<dbReference type="InterPro" id="IPR049945">
    <property type="entry name" value="AAA_22"/>
</dbReference>
<gene>
    <name evidence="2" type="ORF">LEP1GSC036_2618</name>
</gene>
<dbReference type="GO" id="GO:0016887">
    <property type="term" value="F:ATP hydrolysis activity"/>
    <property type="evidence" value="ECO:0007669"/>
    <property type="project" value="InterPro"/>
</dbReference>
<dbReference type="Pfam" id="PF13401">
    <property type="entry name" value="AAA_22"/>
    <property type="match status" value="1"/>
</dbReference>
<dbReference type="PANTHER" id="PTHR35894:SF1">
    <property type="entry name" value="PHOSPHORIBULOKINASE _ URIDINE KINASE FAMILY"/>
    <property type="match status" value="1"/>
</dbReference>
<feature type="domain" description="ORC1/DEAH AAA+ ATPase" evidence="1">
    <location>
        <begin position="37"/>
        <end position="163"/>
    </location>
</feature>
<evidence type="ECO:0000259" key="1">
    <source>
        <dbReference type="Pfam" id="PF13401"/>
    </source>
</evidence>